<dbReference type="AlphaFoldDB" id="A0A4Y3IM12"/>
<dbReference type="EMBL" id="BJLH01000005">
    <property type="protein sequence ID" value="GEA60165.1"/>
    <property type="molecule type" value="Genomic_DNA"/>
</dbReference>
<gene>
    <name evidence="2" type="ORF">VCO01S_13580</name>
</gene>
<evidence type="ECO:0000313" key="3">
    <source>
        <dbReference type="Proteomes" id="UP000318242"/>
    </source>
</evidence>
<organism evidence="2 3">
    <name type="scientific">Vibrio comitans NBRC 102076</name>
    <dbReference type="NCBI Taxonomy" id="1219078"/>
    <lineage>
        <taxon>Bacteria</taxon>
        <taxon>Pseudomonadati</taxon>
        <taxon>Pseudomonadota</taxon>
        <taxon>Gammaproteobacteria</taxon>
        <taxon>Vibrionales</taxon>
        <taxon>Vibrionaceae</taxon>
        <taxon>Vibrio</taxon>
    </lineage>
</organism>
<dbReference type="Proteomes" id="UP000318242">
    <property type="component" value="Unassembled WGS sequence"/>
</dbReference>
<keyword evidence="1" id="KW-1133">Transmembrane helix</keyword>
<dbReference type="RefSeq" id="WP_141270607.1">
    <property type="nucleotide sequence ID" value="NZ_BJLH01000005.1"/>
</dbReference>
<evidence type="ECO:0008006" key="4">
    <source>
        <dbReference type="Google" id="ProtNLM"/>
    </source>
</evidence>
<reference evidence="2 3" key="1">
    <citation type="submission" date="2019-06" db="EMBL/GenBank/DDBJ databases">
        <title>Whole genome shotgun sequence of Vibrio comitans NBRC 102076.</title>
        <authorList>
            <person name="Hosoyama A."/>
            <person name="Uohara A."/>
            <person name="Ohji S."/>
            <person name="Ichikawa N."/>
        </authorList>
    </citation>
    <scope>NUCLEOTIDE SEQUENCE [LARGE SCALE GENOMIC DNA]</scope>
    <source>
        <strain evidence="2 3">NBRC 102076</strain>
    </source>
</reference>
<keyword evidence="3" id="KW-1185">Reference proteome</keyword>
<evidence type="ECO:0000256" key="1">
    <source>
        <dbReference type="SAM" id="Phobius"/>
    </source>
</evidence>
<protein>
    <recommendedName>
        <fullName evidence="4">DUF3179 domain-containing protein</fullName>
    </recommendedName>
</protein>
<dbReference type="Pfam" id="PF11376">
    <property type="entry name" value="DUF3179"/>
    <property type="match status" value="1"/>
</dbReference>
<feature type="transmembrane region" description="Helical" evidence="1">
    <location>
        <begin position="73"/>
        <end position="91"/>
    </location>
</feature>
<proteinExistence type="predicted"/>
<dbReference type="InterPro" id="IPR021516">
    <property type="entry name" value="DUF3179"/>
</dbReference>
<dbReference type="OrthoDB" id="5844941at2"/>
<comment type="caution">
    <text evidence="2">The sequence shown here is derived from an EMBL/GenBank/DDBJ whole genome shotgun (WGS) entry which is preliminary data.</text>
</comment>
<feature type="transmembrane region" description="Helical" evidence="1">
    <location>
        <begin position="43"/>
        <end position="61"/>
    </location>
</feature>
<name>A0A4Y3IM12_9VIBR</name>
<evidence type="ECO:0000313" key="2">
    <source>
        <dbReference type="EMBL" id="GEA60165.1"/>
    </source>
</evidence>
<accession>A0A4Y3IM12</accession>
<keyword evidence="1" id="KW-0472">Membrane</keyword>
<keyword evidence="1" id="KW-0812">Transmembrane</keyword>
<sequence length="376" mass="42866">MKKAILILVALSLVIGALGSVALTEGGQLINMPRDWVFTLFQYKGMLTVSMLLLAISVLFLSIRNKIFSKLVLSLYAISILGCTFLINWFAPDFWLRSQQHNASFMSVEEADLRLKSSDDVFVLEIDGDARAYPRDWMQLPHIAGDVVGGQDTVMTYCALSNLPLAFNPNMNGQPTDFKIIAQVHNNLIFTDRNSGELIQQVTATAEYSQSELEQYPVQRMPWESFKALYPEGEVFNYEPFLYDHATLMLFDKAMEPHYAGEPMFPTLSLEDDRLPTGEQIWGIHVNDESLAVSANDFADKTQFVVELSDQKILFVNYDEYQTVAAYFVDDSRDWEVTEVDPYGSYDMGKLERANLYSGMPWMIWSHWFPQTQLVN</sequence>